<dbReference type="InterPro" id="IPR050613">
    <property type="entry name" value="Sec_Metabolite_Reg"/>
</dbReference>
<evidence type="ECO:0000259" key="12">
    <source>
        <dbReference type="PROSITE" id="PS50048"/>
    </source>
</evidence>
<keyword evidence="11" id="KW-0812">Transmembrane</keyword>
<keyword evidence="7" id="KW-0539">Nucleus</keyword>
<evidence type="ECO:0000256" key="1">
    <source>
        <dbReference type="ARBA" id="ARBA00004123"/>
    </source>
</evidence>
<sequence>MTSPASASPLRATELHPSKPLPPNGRRRDKAQLSCMLCRHRKLRCDRSQPCQNCAKRGQSCIYVNSPSQAKSGQTGRQYPAYLNSLHERIRHLEGVVLNLVNNKETAQGHPGLPESQSQDAPTEPQVVESVGRLSIEDNGTSYFGSSTWQAILNEIEYMKDLIPESTDSPFTDRPRDLEEDDGLDLLMEARKYFEPGELFNSVPPRSVVDPLICHFFENMEISPLILHSPTFRKEYENFRRDPTTASIIWLSMVFGMMSLSSSFLLLSNVDPEREESLRMDVRDYRERCAQCLISGNYTKPGKYNLPALIIYLACERMRKEEFDYGLPILFAMIVSLALRMGYHRDASHYPNLSPFAGEIRRRLWAVVVQLDQMISVAVGVPRLIDDSKTDNSPPRNLREEDFSEDSAELPPPRPLADPTVVTYVLARLKLIRFLGKTTDLANATVPPRYETVLEFDRELSNIYGQLPTFYKLGEGPDTQDSLTFLQRLSFESLYEQARCTLHRKYLTKQDPRYAYSREACVDAAMNMLAQQRYMHRESQPGKKLFPQRWKLLTYLNRENLLAAMIVCLDVDQALRNIGASSNPTAPLSNPALSLESKIQALEQSFGIWQEYRSMSKEASTAAHVVQLTIRKAKAVCASRDVSEAQYRVCRDEQFAGSAMDYSVTTTAAAAAGGSKRAAAAQYMIGMPHGGGEGSHHQYGGDRGNTGKIRRSNNSKQSSSSIRPHAIMFQQPDAMMAQEPSRGSMEAMAAACGGGGDVVQPRGQSDGGDDRCAGAIWLVIYWVYSLFLTFLGAFWDPQFPRDYTAAGGVTAEDVWTPDRNGGGVPPPPPPAPGASSGGGLGYQG</sequence>
<dbReference type="CDD" id="cd12148">
    <property type="entry name" value="fungal_TF_MHR"/>
    <property type="match status" value="1"/>
</dbReference>
<evidence type="ECO:0000256" key="7">
    <source>
        <dbReference type="ARBA" id="ARBA00023242"/>
    </source>
</evidence>
<dbReference type="PROSITE" id="PS00463">
    <property type="entry name" value="ZN2_CY6_FUNGAL_1"/>
    <property type="match status" value="1"/>
</dbReference>
<dbReference type="Pfam" id="PF04082">
    <property type="entry name" value="Fungal_trans"/>
    <property type="match status" value="1"/>
</dbReference>
<feature type="compositionally biased region" description="Gly residues" evidence="10">
    <location>
        <begin position="835"/>
        <end position="844"/>
    </location>
</feature>
<dbReference type="GO" id="GO:0000981">
    <property type="term" value="F:DNA-binding transcription factor activity, RNA polymerase II-specific"/>
    <property type="evidence" value="ECO:0007669"/>
    <property type="project" value="InterPro"/>
</dbReference>
<feature type="region of interest" description="Disordered" evidence="10">
    <location>
        <begin position="386"/>
        <end position="415"/>
    </location>
</feature>
<evidence type="ECO:0000313" key="14">
    <source>
        <dbReference type="Proteomes" id="UP000054559"/>
    </source>
</evidence>
<accession>A0A0J8R726</accession>
<reference evidence="14" key="1">
    <citation type="journal article" date="2010" name="Genome Res.">
        <title>Population genomic sequencing of Coccidioides fungi reveals recent hybridization and transposon control.</title>
        <authorList>
            <person name="Neafsey D.E."/>
            <person name="Barker B.M."/>
            <person name="Sharpton T.J."/>
            <person name="Stajich J.E."/>
            <person name="Park D.J."/>
            <person name="Whiston E."/>
            <person name="Hung C.-Y."/>
            <person name="McMahan C."/>
            <person name="White J."/>
            <person name="Sykes S."/>
            <person name="Heiman D."/>
            <person name="Young S."/>
            <person name="Zeng Q."/>
            <person name="Abouelleil A."/>
            <person name="Aftuck L."/>
            <person name="Bessette D."/>
            <person name="Brown A."/>
            <person name="FitzGerald M."/>
            <person name="Lui A."/>
            <person name="Macdonald J.P."/>
            <person name="Priest M."/>
            <person name="Orbach M.J."/>
            <person name="Galgiani J.N."/>
            <person name="Kirkland T.N."/>
            <person name="Cole G.T."/>
            <person name="Birren B.W."/>
            <person name="Henn M.R."/>
            <person name="Taylor J.W."/>
            <person name="Rounsley S.D."/>
        </authorList>
    </citation>
    <scope>NUCLEOTIDE SEQUENCE [LARGE SCALE GENOMIC DNA]</scope>
    <source>
        <strain evidence="14">RMSCC 3703</strain>
    </source>
</reference>
<dbReference type="GO" id="GO:0008270">
    <property type="term" value="F:zinc ion binding"/>
    <property type="evidence" value="ECO:0007669"/>
    <property type="project" value="InterPro"/>
</dbReference>
<dbReference type="InterPro" id="IPR007219">
    <property type="entry name" value="XnlR_reg_dom"/>
</dbReference>
<gene>
    <name evidence="13" type="ORF">CISG_08346</name>
</gene>
<dbReference type="SUPFAM" id="SSF57701">
    <property type="entry name" value="Zn2/Cys6 DNA-binding domain"/>
    <property type="match status" value="1"/>
</dbReference>
<keyword evidence="6" id="KW-0804">Transcription</keyword>
<evidence type="ECO:0000256" key="9">
    <source>
        <dbReference type="ARBA" id="ARBA00045154"/>
    </source>
</evidence>
<evidence type="ECO:0000256" key="6">
    <source>
        <dbReference type="ARBA" id="ARBA00023163"/>
    </source>
</evidence>
<dbReference type="GO" id="GO:0005634">
    <property type="term" value="C:nucleus"/>
    <property type="evidence" value="ECO:0007669"/>
    <property type="project" value="UniProtKB-SubCell"/>
</dbReference>
<dbReference type="InterPro" id="IPR036864">
    <property type="entry name" value="Zn2-C6_fun-type_DNA-bd_sf"/>
</dbReference>
<evidence type="ECO:0000313" key="13">
    <source>
        <dbReference type="EMBL" id="KMU80240.1"/>
    </source>
</evidence>
<dbReference type="SMART" id="SM00906">
    <property type="entry name" value="Fungal_trans"/>
    <property type="match status" value="1"/>
</dbReference>
<evidence type="ECO:0000256" key="2">
    <source>
        <dbReference type="ARBA" id="ARBA00018346"/>
    </source>
</evidence>
<comment type="subcellular location">
    <subcellularLocation>
        <location evidence="1">Nucleus</location>
    </subcellularLocation>
</comment>
<feature type="region of interest" description="Disordered" evidence="10">
    <location>
        <begin position="106"/>
        <end position="126"/>
    </location>
</feature>
<name>A0A0J8R726_COCIT</name>
<feature type="transmembrane region" description="Helical" evidence="11">
    <location>
        <begin position="774"/>
        <end position="795"/>
    </location>
</feature>
<feature type="region of interest" description="Disordered" evidence="10">
    <location>
        <begin position="692"/>
        <end position="723"/>
    </location>
</feature>
<dbReference type="PANTHER" id="PTHR31001">
    <property type="entry name" value="UNCHARACTERIZED TRANSCRIPTIONAL REGULATORY PROTEIN"/>
    <property type="match status" value="1"/>
</dbReference>
<evidence type="ECO:0000256" key="10">
    <source>
        <dbReference type="SAM" id="MobiDB-lite"/>
    </source>
</evidence>
<evidence type="ECO:0000256" key="8">
    <source>
        <dbReference type="ARBA" id="ARBA00031692"/>
    </source>
</evidence>
<dbReference type="GO" id="GO:0003677">
    <property type="term" value="F:DNA binding"/>
    <property type="evidence" value="ECO:0007669"/>
    <property type="project" value="UniProtKB-KW"/>
</dbReference>
<dbReference type="InterPro" id="IPR001138">
    <property type="entry name" value="Zn2Cys6_DnaBD"/>
</dbReference>
<dbReference type="PROSITE" id="PS50048">
    <property type="entry name" value="ZN2_CY6_FUNGAL_2"/>
    <property type="match status" value="1"/>
</dbReference>
<dbReference type="Proteomes" id="UP000054559">
    <property type="component" value="Unassembled WGS sequence"/>
</dbReference>
<dbReference type="AlphaFoldDB" id="A0A0J8R726"/>
<keyword evidence="5" id="KW-0238">DNA-binding</keyword>
<dbReference type="STRING" id="454286.A0A0J8R726"/>
<dbReference type="Gene3D" id="4.10.240.10">
    <property type="entry name" value="Zn(2)-C6 fungal-type DNA-binding domain"/>
    <property type="match status" value="1"/>
</dbReference>
<evidence type="ECO:0000256" key="3">
    <source>
        <dbReference type="ARBA" id="ARBA00022723"/>
    </source>
</evidence>
<evidence type="ECO:0000256" key="5">
    <source>
        <dbReference type="ARBA" id="ARBA00023125"/>
    </source>
</evidence>
<keyword evidence="3" id="KW-0479">Metal-binding</keyword>
<keyword evidence="11" id="KW-1133">Transmembrane helix</keyword>
<feature type="domain" description="Zn(2)-C6 fungal-type" evidence="12">
    <location>
        <begin position="34"/>
        <end position="63"/>
    </location>
</feature>
<evidence type="ECO:0000256" key="4">
    <source>
        <dbReference type="ARBA" id="ARBA00023015"/>
    </source>
</evidence>
<keyword evidence="11" id="KW-0472">Membrane</keyword>
<keyword evidence="4" id="KW-0805">Transcription regulation</keyword>
<dbReference type="PANTHER" id="PTHR31001:SF49">
    <property type="entry name" value="ZN(II)2CYS6 TRANSCRIPTION FACTOR (EUROFUNG)"/>
    <property type="match status" value="1"/>
</dbReference>
<dbReference type="EMBL" id="DS268185">
    <property type="protein sequence ID" value="KMU80240.1"/>
    <property type="molecule type" value="Genomic_DNA"/>
</dbReference>
<evidence type="ECO:0000256" key="11">
    <source>
        <dbReference type="SAM" id="Phobius"/>
    </source>
</evidence>
<dbReference type="OrthoDB" id="5431381at2759"/>
<feature type="region of interest" description="Disordered" evidence="10">
    <location>
        <begin position="812"/>
        <end position="844"/>
    </location>
</feature>
<dbReference type="Pfam" id="PF00172">
    <property type="entry name" value="Zn_clus"/>
    <property type="match status" value="1"/>
</dbReference>
<comment type="function">
    <text evidence="9">Transcription factor that specifically regulates the neosartoricin B biosynthesis gene cluster.</text>
</comment>
<protein>
    <recommendedName>
        <fullName evidence="2">C6 finger domain transcription factor nscR</fullName>
    </recommendedName>
    <alternativeName>
        <fullName evidence="8">Neosartiricin B biosynthesis protein R</fullName>
    </alternativeName>
</protein>
<organism evidence="13 14">
    <name type="scientific">Coccidioides immitis RMSCC 3703</name>
    <dbReference type="NCBI Taxonomy" id="454286"/>
    <lineage>
        <taxon>Eukaryota</taxon>
        <taxon>Fungi</taxon>
        <taxon>Dikarya</taxon>
        <taxon>Ascomycota</taxon>
        <taxon>Pezizomycotina</taxon>
        <taxon>Eurotiomycetes</taxon>
        <taxon>Eurotiomycetidae</taxon>
        <taxon>Onygenales</taxon>
        <taxon>Onygenaceae</taxon>
        <taxon>Coccidioides</taxon>
    </lineage>
</organism>
<dbReference type="SMART" id="SM00066">
    <property type="entry name" value="GAL4"/>
    <property type="match status" value="1"/>
</dbReference>
<proteinExistence type="predicted"/>
<feature type="region of interest" description="Disordered" evidence="10">
    <location>
        <begin position="1"/>
        <end position="29"/>
    </location>
</feature>
<dbReference type="GO" id="GO:0006351">
    <property type="term" value="P:DNA-templated transcription"/>
    <property type="evidence" value="ECO:0007669"/>
    <property type="project" value="InterPro"/>
</dbReference>
<dbReference type="CDD" id="cd00067">
    <property type="entry name" value="GAL4"/>
    <property type="match status" value="1"/>
</dbReference>